<evidence type="ECO:0000313" key="3">
    <source>
        <dbReference type="Proteomes" id="UP000518266"/>
    </source>
</evidence>
<name>A0A7J5ZG79_DISMA</name>
<sequence>MTLLTASRKSFSVAIFLRALMANMPASVRQAELDLPVQTSGSHQRWVQGVRPVGGHQNLDVSSRIEAVQLVDELQHRPLDLVVSSGAVLGADDSDEAGVGPVGHGSGTKSLSGAGGPEQKHTFRGLDTQIDKPLGLQGGLHHFSQLLNLLLTSTDITVDHKLGELFDVDDVFGVLGVGVDDLGASDFYTCIDGEISQLYSPRNLQRLFALQSLFVCSQIPECRRSQACVRLLDA</sequence>
<gene>
    <name evidence="2" type="ORF">F7725_022036</name>
</gene>
<dbReference type="EMBL" id="JAAKFY010000003">
    <property type="protein sequence ID" value="KAF3859637.1"/>
    <property type="molecule type" value="Genomic_DNA"/>
</dbReference>
<evidence type="ECO:0000256" key="1">
    <source>
        <dbReference type="SAM" id="MobiDB-lite"/>
    </source>
</evidence>
<feature type="region of interest" description="Disordered" evidence="1">
    <location>
        <begin position="94"/>
        <end position="119"/>
    </location>
</feature>
<protein>
    <submittedName>
        <fullName evidence="2">Uncharacterized protein</fullName>
    </submittedName>
</protein>
<organism evidence="2 3">
    <name type="scientific">Dissostichus mawsoni</name>
    <name type="common">Antarctic cod</name>
    <dbReference type="NCBI Taxonomy" id="36200"/>
    <lineage>
        <taxon>Eukaryota</taxon>
        <taxon>Metazoa</taxon>
        <taxon>Chordata</taxon>
        <taxon>Craniata</taxon>
        <taxon>Vertebrata</taxon>
        <taxon>Euteleostomi</taxon>
        <taxon>Actinopterygii</taxon>
        <taxon>Neopterygii</taxon>
        <taxon>Teleostei</taxon>
        <taxon>Neoteleostei</taxon>
        <taxon>Acanthomorphata</taxon>
        <taxon>Eupercaria</taxon>
        <taxon>Perciformes</taxon>
        <taxon>Notothenioidei</taxon>
        <taxon>Nototheniidae</taxon>
        <taxon>Dissostichus</taxon>
    </lineage>
</organism>
<reference evidence="2 3" key="1">
    <citation type="submission" date="2020-03" db="EMBL/GenBank/DDBJ databases">
        <title>Dissostichus mawsoni Genome sequencing and assembly.</title>
        <authorList>
            <person name="Park H."/>
        </authorList>
    </citation>
    <scope>NUCLEOTIDE SEQUENCE [LARGE SCALE GENOMIC DNA]</scope>
    <source>
        <strain evidence="2">DM0001</strain>
        <tissue evidence="2">Muscle</tissue>
    </source>
</reference>
<dbReference type="AlphaFoldDB" id="A0A7J5ZG79"/>
<comment type="caution">
    <text evidence="2">The sequence shown here is derived from an EMBL/GenBank/DDBJ whole genome shotgun (WGS) entry which is preliminary data.</text>
</comment>
<keyword evidence="3" id="KW-1185">Reference proteome</keyword>
<proteinExistence type="predicted"/>
<accession>A0A7J5ZG79</accession>
<dbReference type="Proteomes" id="UP000518266">
    <property type="component" value="Unassembled WGS sequence"/>
</dbReference>
<evidence type="ECO:0000313" key="2">
    <source>
        <dbReference type="EMBL" id="KAF3859637.1"/>
    </source>
</evidence>
<feature type="non-terminal residue" evidence="2">
    <location>
        <position position="234"/>
    </location>
</feature>